<protein>
    <submittedName>
        <fullName evidence="1">Uncharacterized protein</fullName>
    </submittedName>
</protein>
<dbReference type="STRING" id="89065.SAMN05216605_121106"/>
<accession>A0A1G8QYP9</accession>
<reference evidence="2" key="1">
    <citation type="submission" date="2016-10" db="EMBL/GenBank/DDBJ databases">
        <authorList>
            <person name="Varghese N."/>
            <person name="Submissions S."/>
        </authorList>
    </citation>
    <scope>NUCLEOTIDE SEQUENCE [LARGE SCALE GENOMIC DNA]</scope>
    <source>
        <strain evidence="2">ATCC 700689</strain>
    </source>
</reference>
<dbReference type="EMBL" id="FNCO01000021">
    <property type="protein sequence ID" value="SDJ09807.1"/>
    <property type="molecule type" value="Genomic_DNA"/>
</dbReference>
<proteinExistence type="predicted"/>
<keyword evidence="2" id="KW-1185">Reference proteome</keyword>
<organism evidence="1 2">
    <name type="scientific">Pseudomonas abietaniphila</name>
    <dbReference type="NCBI Taxonomy" id="89065"/>
    <lineage>
        <taxon>Bacteria</taxon>
        <taxon>Pseudomonadati</taxon>
        <taxon>Pseudomonadota</taxon>
        <taxon>Gammaproteobacteria</taxon>
        <taxon>Pseudomonadales</taxon>
        <taxon>Pseudomonadaceae</taxon>
        <taxon>Pseudomonas</taxon>
    </lineage>
</organism>
<dbReference type="OrthoDB" id="5880927at2"/>
<dbReference type="AlphaFoldDB" id="A0A1G8QYP9"/>
<dbReference type="RefSeq" id="WP_074758255.1">
    <property type="nucleotide sequence ID" value="NZ_FNCO01000021.1"/>
</dbReference>
<dbReference type="Proteomes" id="UP000182894">
    <property type="component" value="Unassembled WGS sequence"/>
</dbReference>
<evidence type="ECO:0000313" key="1">
    <source>
        <dbReference type="EMBL" id="SDJ09807.1"/>
    </source>
</evidence>
<name>A0A1G8QYP9_9PSED</name>
<evidence type="ECO:0000313" key="2">
    <source>
        <dbReference type="Proteomes" id="UP000182894"/>
    </source>
</evidence>
<sequence>METAMTNYKTVETHIDMIRPADTVFHNGKLRTVCKTDIKRGFMGATLFGDSYRLGTVPVQLARISRAV</sequence>
<gene>
    <name evidence="1" type="ORF">SAMN05216605_121106</name>
</gene>